<evidence type="ECO:0000313" key="6">
    <source>
        <dbReference type="Proteomes" id="UP000033556"/>
    </source>
</evidence>
<evidence type="ECO:0000256" key="1">
    <source>
        <dbReference type="ARBA" id="ARBA00022448"/>
    </source>
</evidence>
<dbReference type="Pfam" id="PF00005">
    <property type="entry name" value="ABC_tran"/>
    <property type="match status" value="1"/>
</dbReference>
<sequence>MKPDSGQLLLNDINITNLPIYLRARLGIGYLLQEPSIFRGLSVEDNIKAVVEISENDKEAIEQKTHNLLEKFSIVHLKDLSAASLSGGERRRLEIARALAAIEPKFIMLDEPLAGIDPLAISDIKNLINYLREFNIGILITDHNVRDTLDIVDRAYVIFEGKVLLEGSAKEIANSKKVKEVYLGESFSF</sequence>
<dbReference type="InterPro" id="IPR030921">
    <property type="entry name" value="LPS_export_LptB"/>
</dbReference>
<dbReference type="GO" id="GO:0005524">
    <property type="term" value="F:ATP binding"/>
    <property type="evidence" value="ECO:0007669"/>
    <property type="project" value="UniProtKB-KW"/>
</dbReference>
<dbReference type="GO" id="GO:0055085">
    <property type="term" value="P:transmembrane transport"/>
    <property type="evidence" value="ECO:0007669"/>
    <property type="project" value="InterPro"/>
</dbReference>
<evidence type="ECO:0000313" key="5">
    <source>
        <dbReference type="EMBL" id="KJV62168.1"/>
    </source>
</evidence>
<name>A0A0F3N2D0_RICAM</name>
<dbReference type="PANTHER" id="PTHR45772:SF10">
    <property type="entry name" value="LIPOPOLYSACCHARIDE EXPORT SYSTEM ATP-BINDING PROTEIN LPTB"/>
    <property type="match status" value="1"/>
</dbReference>
<accession>A0A0F3N2D0</accession>
<gene>
    <name evidence="5" type="ORF">APHACPA_1189</name>
</gene>
<dbReference type="InterPro" id="IPR051120">
    <property type="entry name" value="ABC_AA/LPS_Transport"/>
</dbReference>
<dbReference type="InterPro" id="IPR027417">
    <property type="entry name" value="P-loop_NTPase"/>
</dbReference>
<dbReference type="Gene3D" id="3.40.50.300">
    <property type="entry name" value="P-loop containing nucleotide triphosphate hydrolases"/>
    <property type="match status" value="1"/>
</dbReference>
<keyword evidence="3" id="KW-0067">ATP-binding</keyword>
<keyword evidence="2" id="KW-0547">Nucleotide-binding</keyword>
<dbReference type="GO" id="GO:0043190">
    <property type="term" value="C:ATP-binding cassette (ABC) transporter complex"/>
    <property type="evidence" value="ECO:0007669"/>
    <property type="project" value="InterPro"/>
</dbReference>
<dbReference type="Proteomes" id="UP000033556">
    <property type="component" value="Unassembled WGS sequence"/>
</dbReference>
<dbReference type="AlphaFoldDB" id="A0A0F3N2D0"/>
<dbReference type="NCBIfam" id="TIGR04406">
    <property type="entry name" value="LPS_export_lptB"/>
    <property type="match status" value="1"/>
</dbReference>
<dbReference type="PROSITE" id="PS50893">
    <property type="entry name" value="ABC_TRANSPORTER_2"/>
    <property type="match status" value="1"/>
</dbReference>
<dbReference type="GO" id="GO:0016887">
    <property type="term" value="F:ATP hydrolysis activity"/>
    <property type="evidence" value="ECO:0007669"/>
    <property type="project" value="InterPro"/>
</dbReference>
<reference evidence="5 6" key="1">
    <citation type="submission" date="2015-01" db="EMBL/GenBank/DDBJ databases">
        <title>Genome Sequencing of Rickettsiales.</title>
        <authorList>
            <person name="Daugherty S.C."/>
            <person name="Su Q."/>
            <person name="Abolude K."/>
            <person name="Beier-Sexton M."/>
            <person name="Carlyon J.A."/>
            <person name="Carter R."/>
            <person name="Day N.P."/>
            <person name="Dumler S.J."/>
            <person name="Dyachenko V."/>
            <person name="Godinez A."/>
            <person name="Kurtti T.J."/>
            <person name="Lichay M."/>
            <person name="Mullins K.E."/>
            <person name="Ott S."/>
            <person name="Pappas-Brown V."/>
            <person name="Paris D.H."/>
            <person name="Patel P."/>
            <person name="Richards A.L."/>
            <person name="Sadzewicz L."/>
            <person name="Sears K."/>
            <person name="Seidman D."/>
            <person name="Sengamalay N."/>
            <person name="Stenos J."/>
            <person name="Tallon L.J."/>
            <person name="Vincent G."/>
            <person name="Fraser C.M."/>
            <person name="Munderloh U."/>
            <person name="Dunning-Hotopp J.C."/>
        </authorList>
    </citation>
    <scope>NUCLEOTIDE SEQUENCE [LARGE SCALE GENOMIC DNA]</scope>
    <source>
        <strain evidence="5 6">Ac/Pa</strain>
    </source>
</reference>
<dbReference type="InterPro" id="IPR003439">
    <property type="entry name" value="ABC_transporter-like_ATP-bd"/>
</dbReference>
<proteinExistence type="predicted"/>
<keyword evidence="1" id="KW-0813">Transport</keyword>
<dbReference type="EMBL" id="LANR01000001">
    <property type="protein sequence ID" value="KJV62168.1"/>
    <property type="molecule type" value="Genomic_DNA"/>
</dbReference>
<evidence type="ECO:0000256" key="2">
    <source>
        <dbReference type="ARBA" id="ARBA00022741"/>
    </source>
</evidence>
<feature type="domain" description="ABC transporter" evidence="4">
    <location>
        <begin position="1"/>
        <end position="185"/>
    </location>
</feature>
<comment type="caution">
    <text evidence="5">The sequence shown here is derived from an EMBL/GenBank/DDBJ whole genome shotgun (WGS) entry which is preliminary data.</text>
</comment>
<dbReference type="PROSITE" id="PS00211">
    <property type="entry name" value="ABC_TRANSPORTER_1"/>
    <property type="match status" value="1"/>
</dbReference>
<protein>
    <submittedName>
        <fullName evidence="5">ABC transporter family protein</fullName>
    </submittedName>
</protein>
<evidence type="ECO:0000256" key="3">
    <source>
        <dbReference type="ARBA" id="ARBA00022840"/>
    </source>
</evidence>
<dbReference type="SUPFAM" id="SSF52540">
    <property type="entry name" value="P-loop containing nucleoside triphosphate hydrolases"/>
    <property type="match status" value="1"/>
</dbReference>
<dbReference type="InterPro" id="IPR017871">
    <property type="entry name" value="ABC_transporter-like_CS"/>
</dbReference>
<keyword evidence="6" id="KW-1185">Reference proteome</keyword>
<dbReference type="PANTHER" id="PTHR45772">
    <property type="entry name" value="CONSERVED COMPONENT OF ABC TRANSPORTER FOR NATURAL AMINO ACIDS-RELATED"/>
    <property type="match status" value="1"/>
</dbReference>
<dbReference type="PATRIC" id="fig|1359164.3.peg.1175"/>
<organism evidence="5 6">
    <name type="scientific">Rickettsia amblyommatis str. Ac/Pa</name>
    <dbReference type="NCBI Taxonomy" id="1359164"/>
    <lineage>
        <taxon>Bacteria</taxon>
        <taxon>Pseudomonadati</taxon>
        <taxon>Pseudomonadota</taxon>
        <taxon>Alphaproteobacteria</taxon>
        <taxon>Rickettsiales</taxon>
        <taxon>Rickettsiaceae</taxon>
        <taxon>Rickettsieae</taxon>
        <taxon>Rickettsia</taxon>
        <taxon>spotted fever group</taxon>
    </lineage>
</organism>
<evidence type="ECO:0000259" key="4">
    <source>
        <dbReference type="PROSITE" id="PS50893"/>
    </source>
</evidence>